<dbReference type="KEGG" id="cmav:ABHF33_05880"/>
<dbReference type="RefSeq" id="WP_348946040.1">
    <property type="nucleotide sequence ID" value="NZ_CP157355.1"/>
</dbReference>
<accession>A0AAU7FDR7</accession>
<evidence type="ECO:0000313" key="1">
    <source>
        <dbReference type="EMBL" id="XBM01796.1"/>
    </source>
</evidence>
<protein>
    <recommendedName>
        <fullName evidence="2">DUF3261 domain-containing protein</fullName>
    </recommendedName>
</protein>
<evidence type="ECO:0008006" key="2">
    <source>
        <dbReference type="Google" id="ProtNLM"/>
    </source>
</evidence>
<gene>
    <name evidence="1" type="ORF">ABHF33_05880</name>
</gene>
<sequence>MQTHQIIMVCSCAALSACTSLLPHTESQSRAPWPDYPSAELAFSRVDTEKTTLTQLHEMGIDPKKTPNILLLSHADLMRRLALSGGGDPTLLAPQIQNCIKQPTACFAYEIEQRSINRQRDGNFLLDFLGFKRRTAISGWQFNAIFIIQGDLVVYKLWSGTPSIESVEQETTPLGPLQNFSPSILGF</sequence>
<dbReference type="AlphaFoldDB" id="A0AAU7FDR7"/>
<organism evidence="1">
    <name type="scientific">Chitinibacter mangrovi</name>
    <dbReference type="NCBI Taxonomy" id="3153927"/>
    <lineage>
        <taxon>Bacteria</taxon>
        <taxon>Pseudomonadati</taxon>
        <taxon>Pseudomonadota</taxon>
        <taxon>Betaproteobacteria</taxon>
        <taxon>Neisseriales</taxon>
        <taxon>Chitinibacteraceae</taxon>
        <taxon>Chitinibacter</taxon>
    </lineage>
</organism>
<dbReference type="EMBL" id="CP157355">
    <property type="protein sequence ID" value="XBM01796.1"/>
    <property type="molecule type" value="Genomic_DNA"/>
</dbReference>
<reference evidence="1" key="1">
    <citation type="submission" date="2024-05" db="EMBL/GenBank/DDBJ databases">
        <authorList>
            <person name="Yang L."/>
            <person name="Pan L."/>
        </authorList>
    </citation>
    <scope>NUCLEOTIDE SEQUENCE</scope>
    <source>
        <strain evidence="1">FCG-7</strain>
    </source>
</reference>
<name>A0AAU7FDR7_9NEIS</name>
<proteinExistence type="predicted"/>